<dbReference type="EMBL" id="GG679132">
    <property type="protein sequence ID" value="EER08267.1"/>
    <property type="molecule type" value="Genomic_DNA"/>
</dbReference>
<evidence type="ECO:0000256" key="4">
    <source>
        <dbReference type="SAM" id="SignalP"/>
    </source>
</evidence>
<keyword evidence="7" id="KW-0812">Transmembrane</keyword>
<dbReference type="InterPro" id="IPR013128">
    <property type="entry name" value="Peptidase_C1A"/>
</dbReference>
<dbReference type="SUPFAM" id="SSF54001">
    <property type="entry name" value="Cysteine proteinases"/>
    <property type="match status" value="1"/>
</dbReference>
<dbReference type="FunFam" id="3.90.70.10:FF:000332">
    <property type="entry name" value="Cathepsin L1"/>
    <property type="match status" value="1"/>
</dbReference>
<dbReference type="InterPro" id="IPR038765">
    <property type="entry name" value="Papain-like_cys_pep_sf"/>
</dbReference>
<keyword evidence="2" id="KW-0865">Zymogen</keyword>
<evidence type="ECO:0000259" key="5">
    <source>
        <dbReference type="SMART" id="SM00645"/>
    </source>
</evidence>
<dbReference type="InterPro" id="IPR013201">
    <property type="entry name" value="Prot_inhib_I29"/>
</dbReference>
<evidence type="ECO:0000259" key="6">
    <source>
        <dbReference type="SMART" id="SM00848"/>
    </source>
</evidence>
<dbReference type="RefSeq" id="XP_002776451.1">
    <property type="nucleotide sequence ID" value="XM_002776405.1"/>
</dbReference>
<feature type="domain" description="Cathepsin propeptide inhibitor" evidence="6">
    <location>
        <begin position="26"/>
        <end position="82"/>
    </location>
</feature>
<feature type="signal peptide" evidence="4">
    <location>
        <begin position="1"/>
        <end position="15"/>
    </location>
</feature>
<accession>C5L4S6</accession>
<feature type="domain" description="Peptidase C1A papain C-terminal" evidence="5">
    <location>
        <begin position="113"/>
        <end position="329"/>
    </location>
</feature>
<dbReference type="GeneID" id="9064484"/>
<reference evidence="7 8" key="1">
    <citation type="submission" date="2008-07" db="EMBL/GenBank/DDBJ databases">
        <authorList>
            <person name="El-Sayed N."/>
            <person name="Caler E."/>
            <person name="Inman J."/>
            <person name="Amedeo P."/>
            <person name="Hass B."/>
            <person name="Wortman J."/>
        </authorList>
    </citation>
    <scope>NUCLEOTIDE SEQUENCE [LARGE SCALE GENOMIC DNA]</scope>
    <source>
        <strain evidence="8">ATCC 50983 / TXsc</strain>
    </source>
</reference>
<dbReference type="SMART" id="SM00645">
    <property type="entry name" value="Pept_C1"/>
    <property type="match status" value="1"/>
</dbReference>
<comment type="similarity">
    <text evidence="1">Belongs to the peptidase C1 family.</text>
</comment>
<dbReference type="Pfam" id="PF08246">
    <property type="entry name" value="Inhibitor_I29"/>
    <property type="match status" value="1"/>
</dbReference>
<dbReference type="InterPro" id="IPR025661">
    <property type="entry name" value="Pept_asp_AS"/>
</dbReference>
<dbReference type="OrthoDB" id="190265at2759"/>
<keyword evidence="4" id="KW-0732">Signal</keyword>
<protein>
    <submittedName>
        <fullName evidence="7">Cryptopain-cysteine proteinase secreted, possible transmembrane domain near N-terminus, putative</fullName>
    </submittedName>
</protein>
<sequence>MKIVYTMLLVQQCLAGSFTERVDQEFEKFKQKYNVQYAPNEESYRREVFSRNFQWIEEQNARGDLPYVLGVTRFCDRTNEEFTSTAAGLEGSVDDLKSQGILQSAAQSVKEAPPQSVNWVKRGVVGPVKDQGECGSCASFATAGALESYYAMATGHTNDSIVPLSEQQILDCYASASCNGGLPSGIFTYVKDNGITSEKNYPYEASKSRDYNEPCKTNLLDKDDLIIKPGIVTGYTTINGGDYQGLLSAVAFQGPVATLIDGTTPPFQHYKSGVITGVCDKVTLHIVVIVGYGETPEGIKYWLIKNSWGTEWGENGYGKVERDTGGFGRH</sequence>
<name>C5L4S6_PERM5</name>
<evidence type="ECO:0000313" key="8">
    <source>
        <dbReference type="Proteomes" id="UP000007800"/>
    </source>
</evidence>
<dbReference type="AlphaFoldDB" id="C5L4S6"/>
<keyword evidence="3" id="KW-1015">Disulfide bond</keyword>
<evidence type="ECO:0000256" key="2">
    <source>
        <dbReference type="ARBA" id="ARBA00023145"/>
    </source>
</evidence>
<keyword evidence="7" id="KW-0472">Membrane</keyword>
<feature type="chain" id="PRO_5012474768" evidence="4">
    <location>
        <begin position="16"/>
        <end position="330"/>
    </location>
</feature>
<keyword evidence="8" id="KW-1185">Reference proteome</keyword>
<dbReference type="Gene3D" id="3.90.70.10">
    <property type="entry name" value="Cysteine proteinases"/>
    <property type="match status" value="1"/>
</dbReference>
<dbReference type="CDD" id="cd02248">
    <property type="entry name" value="Peptidase_C1A"/>
    <property type="match status" value="1"/>
</dbReference>
<gene>
    <name evidence="7" type="ORF">Pmar_PMAR007938</name>
</gene>
<dbReference type="InterPro" id="IPR039417">
    <property type="entry name" value="Peptidase_C1A_papain-like"/>
</dbReference>
<dbReference type="Proteomes" id="UP000007800">
    <property type="component" value="Unassembled WGS sequence"/>
</dbReference>
<dbReference type="PROSITE" id="PS00640">
    <property type="entry name" value="THIOL_PROTEASE_ASN"/>
    <property type="match status" value="1"/>
</dbReference>
<evidence type="ECO:0000256" key="3">
    <source>
        <dbReference type="ARBA" id="ARBA00023157"/>
    </source>
</evidence>
<dbReference type="OMA" id="ITTEKYY"/>
<dbReference type="SMART" id="SM00848">
    <property type="entry name" value="Inhibitor_I29"/>
    <property type="match status" value="1"/>
</dbReference>
<dbReference type="InParanoid" id="C5L4S6"/>
<dbReference type="GO" id="GO:0006508">
    <property type="term" value="P:proteolysis"/>
    <property type="evidence" value="ECO:0007669"/>
    <property type="project" value="InterPro"/>
</dbReference>
<proteinExistence type="inferred from homology"/>
<organism evidence="8">
    <name type="scientific">Perkinsus marinus (strain ATCC 50983 / TXsc)</name>
    <dbReference type="NCBI Taxonomy" id="423536"/>
    <lineage>
        <taxon>Eukaryota</taxon>
        <taxon>Sar</taxon>
        <taxon>Alveolata</taxon>
        <taxon>Perkinsozoa</taxon>
        <taxon>Perkinsea</taxon>
        <taxon>Perkinsida</taxon>
        <taxon>Perkinsidae</taxon>
        <taxon>Perkinsus</taxon>
    </lineage>
</organism>
<evidence type="ECO:0000313" key="7">
    <source>
        <dbReference type="EMBL" id="EER08267.1"/>
    </source>
</evidence>
<dbReference type="PANTHER" id="PTHR12411">
    <property type="entry name" value="CYSTEINE PROTEASE FAMILY C1-RELATED"/>
    <property type="match status" value="1"/>
</dbReference>
<dbReference type="InterPro" id="IPR000668">
    <property type="entry name" value="Peptidase_C1A_C"/>
</dbReference>
<evidence type="ECO:0000256" key="1">
    <source>
        <dbReference type="ARBA" id="ARBA00008455"/>
    </source>
</evidence>
<dbReference type="Pfam" id="PF00112">
    <property type="entry name" value="Peptidase_C1"/>
    <property type="match status" value="1"/>
</dbReference>
<dbReference type="GO" id="GO:0008234">
    <property type="term" value="F:cysteine-type peptidase activity"/>
    <property type="evidence" value="ECO:0007669"/>
    <property type="project" value="InterPro"/>
</dbReference>
<dbReference type="PRINTS" id="PR00705">
    <property type="entry name" value="PAPAIN"/>
</dbReference>